<dbReference type="OrthoDB" id="9758052at2"/>
<evidence type="ECO:0000256" key="1">
    <source>
        <dbReference type="ARBA" id="ARBA00023002"/>
    </source>
</evidence>
<dbReference type="GO" id="GO:0004352">
    <property type="term" value="F:glutamate dehydrogenase (NAD+) activity"/>
    <property type="evidence" value="ECO:0007669"/>
    <property type="project" value="InterPro"/>
</dbReference>
<accession>A0A3S2VP75</accession>
<dbReference type="Pfam" id="PF21078">
    <property type="entry name" value="GDH_HM3"/>
    <property type="match status" value="1"/>
</dbReference>
<dbReference type="Gene3D" id="3.40.50.720">
    <property type="entry name" value="NAD(P)-binding Rossmann-like Domain"/>
    <property type="match status" value="1"/>
</dbReference>
<dbReference type="InterPro" id="IPR046346">
    <property type="entry name" value="Aminoacid_DH-like_N_sf"/>
</dbReference>
<dbReference type="PANTHER" id="PTHR43403">
    <property type="entry name" value="NAD-SPECIFIC GLUTAMATE DEHYDROGENASE"/>
    <property type="match status" value="1"/>
</dbReference>
<gene>
    <name evidence="7" type="ORF">EOI86_12925</name>
</gene>
<dbReference type="InterPro" id="IPR049058">
    <property type="entry name" value="NAD_Glu_DH_HM2"/>
</dbReference>
<keyword evidence="8" id="KW-1185">Reference proteome</keyword>
<reference evidence="8" key="1">
    <citation type="submission" date="2019-01" db="EMBL/GenBank/DDBJ databases">
        <title>Gri0909 isolated from a small marine red alga.</title>
        <authorList>
            <person name="Kim J."/>
            <person name="Jeong S.E."/>
            <person name="Jeon C.O."/>
        </authorList>
    </citation>
    <scope>NUCLEOTIDE SEQUENCE [LARGE SCALE GENOMIC DNA]</scope>
    <source>
        <strain evidence="8">Gri0909</strain>
    </source>
</reference>
<keyword evidence="1" id="KW-0560">Oxidoreductase</keyword>
<dbReference type="RefSeq" id="WP_127765603.1">
    <property type="nucleotide sequence ID" value="NZ_SADE01000002.1"/>
</dbReference>
<evidence type="ECO:0000313" key="8">
    <source>
        <dbReference type="Proteomes" id="UP000287447"/>
    </source>
</evidence>
<evidence type="ECO:0000259" key="2">
    <source>
        <dbReference type="Pfam" id="PF05088"/>
    </source>
</evidence>
<evidence type="ECO:0000259" key="3">
    <source>
        <dbReference type="Pfam" id="PF21074"/>
    </source>
</evidence>
<evidence type="ECO:0000259" key="4">
    <source>
        <dbReference type="Pfam" id="PF21075"/>
    </source>
</evidence>
<dbReference type="Proteomes" id="UP000287447">
    <property type="component" value="Unassembled WGS sequence"/>
</dbReference>
<dbReference type="InterPro" id="IPR036291">
    <property type="entry name" value="NAD(P)-bd_dom_sf"/>
</dbReference>
<organism evidence="7 8">
    <name type="scientific">Hwanghaeella grinnelliae</name>
    <dbReference type="NCBI Taxonomy" id="2500179"/>
    <lineage>
        <taxon>Bacteria</taxon>
        <taxon>Pseudomonadati</taxon>
        <taxon>Pseudomonadota</taxon>
        <taxon>Alphaproteobacteria</taxon>
        <taxon>Rhodospirillales</taxon>
        <taxon>Rhodospirillaceae</taxon>
        <taxon>Hwanghaeella</taxon>
    </lineage>
</organism>
<dbReference type="InterPro" id="IPR048381">
    <property type="entry name" value="GDH_C"/>
</dbReference>
<name>A0A3S2VP75_9PROT</name>
<dbReference type="Pfam" id="PF21079">
    <property type="entry name" value="GDH_HM2"/>
    <property type="match status" value="1"/>
</dbReference>
<dbReference type="InterPro" id="IPR049064">
    <property type="entry name" value="NAD_Glu_DH_ACT3"/>
</dbReference>
<dbReference type="Pfam" id="PF05088">
    <property type="entry name" value="Bac_GDH_CD"/>
    <property type="match status" value="1"/>
</dbReference>
<dbReference type="Pfam" id="PF21075">
    <property type="entry name" value="GDH_ACT1"/>
    <property type="match status" value="1"/>
</dbReference>
<dbReference type="EMBL" id="SADE01000002">
    <property type="protein sequence ID" value="RVU36127.1"/>
    <property type="molecule type" value="Genomic_DNA"/>
</dbReference>
<dbReference type="SUPFAM" id="SSF53223">
    <property type="entry name" value="Aminoacid dehydrogenase-like, N-terminal domain"/>
    <property type="match status" value="1"/>
</dbReference>
<dbReference type="InterPro" id="IPR049056">
    <property type="entry name" value="NAD_Glu_DH_HM3"/>
</dbReference>
<dbReference type="Pfam" id="PF21076">
    <property type="entry name" value="GDH_ACT2"/>
    <property type="match status" value="1"/>
</dbReference>
<evidence type="ECO:0000313" key="7">
    <source>
        <dbReference type="EMBL" id="RVU36127.1"/>
    </source>
</evidence>
<feature type="domain" description="NAD-glutamate dehydrogenase N-terminal ACT1" evidence="4">
    <location>
        <begin position="35"/>
        <end position="177"/>
    </location>
</feature>
<dbReference type="GO" id="GO:0006538">
    <property type="term" value="P:L-glutamate catabolic process"/>
    <property type="evidence" value="ECO:0007669"/>
    <property type="project" value="InterPro"/>
</dbReference>
<dbReference type="Pfam" id="PF21073">
    <property type="entry name" value="GDH_HM1"/>
    <property type="match status" value="1"/>
</dbReference>
<protein>
    <submittedName>
        <fullName evidence="7">NAD-glutamate dehydrogenase</fullName>
    </submittedName>
</protein>
<dbReference type="InterPro" id="IPR049062">
    <property type="entry name" value="NAD_Glu_DH_ACT2"/>
</dbReference>
<dbReference type="SUPFAM" id="SSF51735">
    <property type="entry name" value="NAD(P)-binding Rossmann-fold domains"/>
    <property type="match status" value="1"/>
</dbReference>
<dbReference type="InterPro" id="IPR007780">
    <property type="entry name" value="NAD_Glu_DH_bac"/>
</dbReference>
<dbReference type="PIRSF" id="PIRSF036761">
    <property type="entry name" value="GDH_Mll4104"/>
    <property type="match status" value="1"/>
</dbReference>
<dbReference type="Pfam" id="PF21077">
    <property type="entry name" value="GDH_ACT3"/>
    <property type="match status" value="1"/>
</dbReference>
<comment type="caution">
    <text evidence="7">The sequence shown here is derived from an EMBL/GenBank/DDBJ whole genome shotgun (WGS) entry which is preliminary data.</text>
</comment>
<dbReference type="InterPro" id="IPR049059">
    <property type="entry name" value="NAD_Glu_DH_HM1"/>
</dbReference>
<feature type="domain" description="NAD-glutamate dehydrogenase ACT3" evidence="6">
    <location>
        <begin position="556"/>
        <end position="637"/>
    </location>
</feature>
<feature type="domain" description="NAD-glutamate dehydrogenase ACT2" evidence="5">
    <location>
        <begin position="412"/>
        <end position="499"/>
    </location>
</feature>
<dbReference type="PANTHER" id="PTHR43403:SF1">
    <property type="entry name" value="NAD-SPECIFIC GLUTAMATE DEHYDROGENASE"/>
    <property type="match status" value="1"/>
</dbReference>
<feature type="domain" description="NAD-glutamate dehydrogenase catalytic" evidence="2">
    <location>
        <begin position="736"/>
        <end position="1229"/>
    </location>
</feature>
<dbReference type="Pfam" id="PF21074">
    <property type="entry name" value="GDH_C"/>
    <property type="match status" value="1"/>
</dbReference>
<evidence type="ECO:0000259" key="6">
    <source>
        <dbReference type="Pfam" id="PF21077"/>
    </source>
</evidence>
<sequence length="1612" mass="181937">MSQRMEVLKQELLEKIHQLIDQRMTGDKATCARNFVDHYYRHVPPEDMHGQEPEDLYGAALSLWTFGQERKPGEVKVRVYNPRFEKHGWHSTHTVIEIVNDDMPFLVDSVSIEMARQNITAHLIIHPVFGVERDGKGKAVDFPLHDKRPEGLSDESFMHIEVDEQSSAAALKAIEEGIRFVFDDVRLCVEDWRTMRAKTLEIIADLKKAPPKHLDKAVVKEACEFLQWVHDDHYTFMGYREVDYAGSGKTARLEVQPESGLGILRDTERSVFDSLRDLGKMPKSVQEELYRPDLIRITKGNHRSTVHRRVHLDTVAVRKFDAKGKPVGEYLFVGLLTSVAYNQSPREIPLLRSKVAEVFKLSGFEPSSHSGKAIMHILESYPRDELFQIDVGRLAEITLGINYLQERQRISLFLRRDPFQRYMSALVYVPRDRFSSSLRVRLGDILSKNLNGSVAAHYTYMTDEVLTRVHFIIRTTPGDVPEYDEREIEARLIDAGRTWGDKLRQALIESWGEERGIALNRKYGSSFPSSYRERFNAQTAIFDINQIEEALTDGEIRVNLYHPLESDPHQLRFKLYHVGRPVVLSNVMPMMEDMGVKVMEEAPFDLDVNVDGEDAPHVFIHDFGLETSDGEAVDHTKIREAFHECFARVWRGEVENDGFNRLVLSAGLGWRDVVVLRAYSKYLRQASIPFSQDYMEETLAKNAGITRRLADLFTIRFDPDYKGDRDADEKACIADIKERLDLVENLDEDRIVRRFLNLIQSTLRTNFYQLGPDGEPKSYVSLKFDARNIQELPAPAPLREIFVYSSRFEAVHLRFGLVARGGLRWSDRREDFRTEVLGLVKAQQVKNAVIVPVGSKGGFVLKRPPPMSDRQAFLEEGIACYRLFISGMLDITDNLSSDGVIEPERVVAKDAHDPYLVVAADKGTATFSDFANAVSVEYGFWLGDAFASGGSAGYDHKKMGITARGAWESVKRHFREMGHNTQEQDFTVVGVGDMAGDVFGNGMILSEHIRLVAAFNHLHIFIDPNPDAAKTFKERQRLFEAVKGWGDYDTSLISKGGGIFERSVKSIELTPEIKQLTGLTEDAVPPTKLINALLKAKVDLLWFGGIGTYVKSSEESHADAGDRANDAIRVNGEDLNCKVLGEGANLGITQRGRIEFAQNGGCCNTDAIDNSAGVDCSDHEVNIKILLGDVVARGDMTEKQRNKLLEEMTEDVSRLVLRDNYQQTQSISVIENRAAQSLDRHQRAMRSLERAGHLDRDLEFLPDDEEIADRLQARKGLTRPELAVLLAYTKNVAYQELLESDLPDDPLLSEDLVRYFPPVLNERYAENVQSHRLRREIIATSVTNSMLNRTGPGFLNEMKQRTGMLSPEIARAYTIVRDVFDLRGLWQRIEALDNIAGSAAQTAMLHETGRTVERMTEWFLRNESHPLDIRSNIETYRSGVRELGANLPVILGDVALDAMRKRAGRFKSDGVPDDLAAAVGQLKVLSSSCDVVRLAGPANLPVLDTAIVYSRIGTRFGLDWLRSAANRIPADTQWYRLALGAMVDDLWGLQTEITGRVLIDGKADEAAVQAWIGTRQEAVERVDMLLGELEQLPQLDLAMLAVVGRELRTLVS</sequence>
<feature type="domain" description="NAD-specific glutamate dehydrogenase C-terminal" evidence="3">
    <location>
        <begin position="1275"/>
        <end position="1608"/>
    </location>
</feature>
<proteinExistence type="predicted"/>
<dbReference type="InterPro" id="IPR024727">
    <property type="entry name" value="NAD_Glu_DH_N_ACT1"/>
</dbReference>
<evidence type="ECO:0000259" key="5">
    <source>
        <dbReference type="Pfam" id="PF21076"/>
    </source>
</evidence>
<dbReference type="InterPro" id="IPR028971">
    <property type="entry name" value="NAD-GDH_cat"/>
</dbReference>
<dbReference type="GO" id="GO:0004069">
    <property type="term" value="F:L-aspartate:2-oxoglutarate aminotransferase activity"/>
    <property type="evidence" value="ECO:0007669"/>
    <property type="project" value="InterPro"/>
</dbReference>